<name>A0A3N5ABD1_9THEO</name>
<comment type="caution">
    <text evidence="1">The sequence shown here is derived from an EMBL/GenBank/DDBJ whole genome shotgun (WGS) entry which is preliminary data.</text>
</comment>
<reference evidence="1 2" key="1">
    <citation type="submission" date="2018-11" db="EMBL/GenBank/DDBJ databases">
        <title>Genomic Encyclopedia of Type Strains, Phase IV (KMG-IV): sequencing the most valuable type-strain genomes for metagenomic binning, comparative biology and taxonomic classification.</title>
        <authorList>
            <person name="Goeker M."/>
        </authorList>
    </citation>
    <scope>NUCLEOTIDE SEQUENCE [LARGE SCALE GENOMIC DNA]</scope>
    <source>
        <strain evidence="1 2">DSM 102936</strain>
    </source>
</reference>
<protein>
    <submittedName>
        <fullName evidence="1">Uncharacterized protein</fullName>
    </submittedName>
</protein>
<organism evidence="1 2">
    <name type="scientific">Thermodesulfitimonas autotrophica</name>
    <dbReference type="NCBI Taxonomy" id="1894989"/>
    <lineage>
        <taxon>Bacteria</taxon>
        <taxon>Bacillati</taxon>
        <taxon>Bacillota</taxon>
        <taxon>Clostridia</taxon>
        <taxon>Thermoanaerobacterales</taxon>
        <taxon>Thermoanaerobacteraceae</taxon>
        <taxon>Thermodesulfitimonas</taxon>
    </lineage>
</organism>
<gene>
    <name evidence="1" type="ORF">EDD75_2023</name>
</gene>
<proteinExistence type="predicted"/>
<evidence type="ECO:0000313" key="1">
    <source>
        <dbReference type="EMBL" id="RPF42909.1"/>
    </source>
</evidence>
<evidence type="ECO:0000313" key="2">
    <source>
        <dbReference type="Proteomes" id="UP000282654"/>
    </source>
</evidence>
<dbReference type="EMBL" id="RKRE01000003">
    <property type="protein sequence ID" value="RPF42909.1"/>
    <property type="molecule type" value="Genomic_DNA"/>
</dbReference>
<accession>A0A3N5ABD1</accession>
<dbReference type="Proteomes" id="UP000282654">
    <property type="component" value="Unassembled WGS sequence"/>
</dbReference>
<keyword evidence="2" id="KW-1185">Reference proteome</keyword>
<dbReference type="AlphaFoldDB" id="A0A3N5ABD1"/>
<sequence>MISVILYGRNDAHGYNLHKRATISLNCIAEVLTHPEDEIIFVDCNTPDDLPTFPEAIQDMLTPKAKSLLRILRLRPYLYEKYKKRSPLKALEPLARNVAIRRSNPANRWILSTNTDMVFVVRTPGKSLSDVVADLPDGFYELPRFEVPEALWETVDRTNPAAVIATFARWGQSLHLNEAIISRPELRFDAPGDFQLMLRDQIFLIHGFNEEMTLGWHVDANIAKRFYLLNGEIKSLADHIFAYHCSHTRHFTSLHNARSTQNDERKFFWEVTSPYVHSQAETWGIPQEEIEELRLTEGFHTRLPAILEELLPGLTVPMTSDVFVPQSYNHGVIYDTLHTFPHLCNHLVHIAPTTNIGYFGGNSELLQLMEKFLGKLGYQGRVLVDQELVKIAIPKETPLPDRLLLADTQKVIGEADLFIFDTGMVCFPQYTDANGISFPKPSEETDRFIKLLSGAFLTCVNLEMERLLIKNGLPRKFLLVGSQHTWFGQLTLKYLNIAVAPYATHVRSGYVRV</sequence>
<dbReference type="RefSeq" id="WP_123931614.1">
    <property type="nucleotide sequence ID" value="NZ_RKRE01000003.1"/>
</dbReference>
<dbReference type="OrthoDB" id="7368301at2"/>